<name>A0A3G9G2C1_9CAUL</name>
<dbReference type="Proteomes" id="UP000278756">
    <property type="component" value="Chromosome 1"/>
</dbReference>
<proteinExistence type="predicted"/>
<dbReference type="AlphaFoldDB" id="A0A3G9G2C1"/>
<reference evidence="2" key="1">
    <citation type="journal article" date="2017" name="Biotechnol. Biofuels">
        <title>Evaluation of environmental bacterial communities as a factor affecting the growth of duckweed Lemna minor.</title>
        <authorList>
            <person name="Ishizawa H."/>
            <person name="Kuroda M."/>
            <person name="Morikawa M."/>
            <person name="Ike M."/>
        </authorList>
    </citation>
    <scope>NUCLEOTIDE SEQUENCE [LARGE SCALE GENOMIC DNA]</scope>
    <source>
        <strain evidence="2">M6</strain>
    </source>
</reference>
<reference evidence="2" key="2">
    <citation type="journal article" date="2017" name="Plant Physiol. Biochem.">
        <title>Differential oxidative and antioxidative response of duckweed Lemna minor toward plant growth promoting/inhibiting bacteria.</title>
        <authorList>
            <person name="Ishizawa H."/>
            <person name="Kuroda M."/>
            <person name="Morikawa M."/>
            <person name="Ike M."/>
        </authorList>
    </citation>
    <scope>NUCLEOTIDE SEQUENCE [LARGE SCALE GENOMIC DNA]</scope>
    <source>
        <strain evidence="2">M6</strain>
    </source>
</reference>
<evidence type="ECO:0000313" key="1">
    <source>
        <dbReference type="EMBL" id="BBF79891.1"/>
    </source>
</evidence>
<dbReference type="EMBL" id="AP018827">
    <property type="protein sequence ID" value="BBF79891.1"/>
    <property type="molecule type" value="Genomic_DNA"/>
</dbReference>
<accession>A0A3G9G2C1</accession>
<dbReference type="RefSeq" id="WP_126420009.1">
    <property type="nucleotide sequence ID" value="NZ_AP018827.1"/>
</dbReference>
<sequence length="65" mass="6973">MHSVNNAHDINTYADQVAAITMNIGLALMILARTAPDDLKPFLHTLSAAAENAADKANLIQELTQ</sequence>
<evidence type="ECO:0000313" key="2">
    <source>
        <dbReference type="Proteomes" id="UP000278756"/>
    </source>
</evidence>
<protein>
    <submittedName>
        <fullName evidence="1">Uncharacterized protein</fullName>
    </submittedName>
</protein>
<organism evidence="1 2">
    <name type="scientific">Asticcacaulis excentricus</name>
    <dbReference type="NCBI Taxonomy" id="78587"/>
    <lineage>
        <taxon>Bacteria</taxon>
        <taxon>Pseudomonadati</taxon>
        <taxon>Pseudomonadota</taxon>
        <taxon>Alphaproteobacteria</taxon>
        <taxon>Caulobacterales</taxon>
        <taxon>Caulobacteraceae</taxon>
        <taxon>Asticcacaulis</taxon>
    </lineage>
</organism>
<gene>
    <name evidence="1" type="ORF">EM6_0468</name>
</gene>